<name>A0ABW4Z7F7_9BACT</name>
<reference evidence="2" key="1">
    <citation type="journal article" date="2019" name="Int. J. Syst. Evol. Microbiol.">
        <title>The Global Catalogue of Microorganisms (GCM) 10K type strain sequencing project: providing services to taxonomists for standard genome sequencing and annotation.</title>
        <authorList>
            <consortium name="The Broad Institute Genomics Platform"/>
            <consortium name="The Broad Institute Genome Sequencing Center for Infectious Disease"/>
            <person name="Wu L."/>
            <person name="Ma J."/>
        </authorList>
    </citation>
    <scope>NUCLEOTIDE SEQUENCE [LARGE SCALE GENOMIC DNA]</scope>
    <source>
        <strain evidence="2">CCUG 57942</strain>
    </source>
</reference>
<dbReference type="Gene3D" id="1.25.10.10">
    <property type="entry name" value="Leucine-rich Repeat Variant"/>
    <property type="match status" value="1"/>
</dbReference>
<keyword evidence="2" id="KW-1185">Reference proteome</keyword>
<evidence type="ECO:0000313" key="1">
    <source>
        <dbReference type="EMBL" id="MFD2157905.1"/>
    </source>
</evidence>
<evidence type="ECO:0000313" key="2">
    <source>
        <dbReference type="Proteomes" id="UP001597389"/>
    </source>
</evidence>
<dbReference type="Pfam" id="PF13646">
    <property type="entry name" value="HEAT_2"/>
    <property type="match status" value="1"/>
</dbReference>
<dbReference type="SUPFAM" id="SSF48371">
    <property type="entry name" value="ARM repeat"/>
    <property type="match status" value="1"/>
</dbReference>
<protein>
    <submittedName>
        <fullName evidence="1">HEAT repeat domain-containing protein</fullName>
    </submittedName>
</protein>
<dbReference type="Proteomes" id="UP001597389">
    <property type="component" value="Unassembled WGS sequence"/>
</dbReference>
<dbReference type="InterPro" id="IPR011989">
    <property type="entry name" value="ARM-like"/>
</dbReference>
<dbReference type="InterPro" id="IPR016024">
    <property type="entry name" value="ARM-type_fold"/>
</dbReference>
<sequence length="183" mass="20210">MRQALRDWQLQNFDSGLLGEAELLHRAEKAHTTLYAYIRNPETYPLEAYLEASELAKAPSSDDHSQLVSLLESADSGIRYWGVLGLTSLNKPSDKEVLEPLLDDASHEVRAFAANALLRHGVSDKAIKALREMLGGDSYAILSVLNVIDWTGTGAEFQVPLEKLSSDTGYVGRMARHILKDSN</sequence>
<dbReference type="EMBL" id="JBHUJB010000015">
    <property type="protein sequence ID" value="MFD2157905.1"/>
    <property type="molecule type" value="Genomic_DNA"/>
</dbReference>
<accession>A0ABW4Z7F7</accession>
<dbReference type="RefSeq" id="WP_377090115.1">
    <property type="nucleotide sequence ID" value="NZ_JBHSJL010000014.1"/>
</dbReference>
<gene>
    <name evidence="1" type="ORF">ACFSW8_03215</name>
</gene>
<proteinExistence type="predicted"/>
<comment type="caution">
    <text evidence="1">The sequence shown here is derived from an EMBL/GenBank/DDBJ whole genome shotgun (WGS) entry which is preliminary data.</text>
</comment>
<organism evidence="1 2">
    <name type="scientific">Rubritalea tangerina</name>
    <dbReference type="NCBI Taxonomy" id="430798"/>
    <lineage>
        <taxon>Bacteria</taxon>
        <taxon>Pseudomonadati</taxon>
        <taxon>Verrucomicrobiota</taxon>
        <taxon>Verrucomicrobiia</taxon>
        <taxon>Verrucomicrobiales</taxon>
        <taxon>Rubritaleaceae</taxon>
        <taxon>Rubritalea</taxon>
    </lineage>
</organism>